<dbReference type="Gene3D" id="1.25.10.10">
    <property type="entry name" value="Leucine-rich Repeat Variant"/>
    <property type="match status" value="1"/>
</dbReference>
<sequence length="515" mass="58210">MEESSERTNRNSVIASTTNIEGIANIPQLATDIRSSNRDLHYPALQRLLIAIVMDSQNIEVVKQQDIIGILSNFLVSEVRPEIQELSNAIIGMLGVHGLRRKKHSRASSSSWALIQIILNSDEILSRQGTEALCKLIVADEQIRDAMLSRRFIDLVLETLNDQKSIKKQNSSSSEQEQEQEEESEPIFVKVGLLTVVQKLAEEIENPIILGSLIPILEEIKKNGEKEMLKKARTILGCLREQEITAPQSNESNEKDEKIRQFEETIRRNDEEKEENRKKIAEFERKYEQNKRNISELQRKDEDNKRKITDLERQLADSKSKPIINNQIVSQPKSDEITISITVQSGSYTKKEGEFTYASTNDEWKTFPISPDVSKGICRCELKINKVGDNHVGIMKSGLVVPFGNFPGLEPYSKDCKVFYNGGGVGQQPKINQGNQQMKDGDLVSIEVNMDATPRTAHLFINGQQQPFFVSGLPESVQFWFFLNDTIGSVTVLSLKKLTAPSITKIPNEKEVKWG</sequence>
<keyword evidence="1" id="KW-0175">Coiled coil</keyword>
<evidence type="ECO:0008006" key="4">
    <source>
        <dbReference type="Google" id="ProtNLM"/>
    </source>
</evidence>
<organism evidence="2 3">
    <name type="scientific">Streblomastix strix</name>
    <dbReference type="NCBI Taxonomy" id="222440"/>
    <lineage>
        <taxon>Eukaryota</taxon>
        <taxon>Metamonada</taxon>
        <taxon>Preaxostyla</taxon>
        <taxon>Oxymonadida</taxon>
        <taxon>Streblomastigidae</taxon>
        <taxon>Streblomastix</taxon>
    </lineage>
</organism>
<accession>A0A5J4V4F3</accession>
<dbReference type="InterPro" id="IPR016024">
    <property type="entry name" value="ARM-type_fold"/>
</dbReference>
<protein>
    <recommendedName>
        <fullName evidence="4">SPRY domain-containing protein</fullName>
    </recommendedName>
</protein>
<dbReference type="AlphaFoldDB" id="A0A5J4V4F3"/>
<name>A0A5J4V4F3_9EUKA</name>
<reference evidence="2 3" key="1">
    <citation type="submission" date="2019-03" db="EMBL/GenBank/DDBJ databases">
        <title>Single cell metagenomics reveals metabolic interactions within the superorganism composed of flagellate Streblomastix strix and complex community of Bacteroidetes bacteria on its surface.</title>
        <authorList>
            <person name="Treitli S.C."/>
            <person name="Kolisko M."/>
            <person name="Husnik F."/>
            <person name="Keeling P."/>
            <person name="Hampl V."/>
        </authorList>
    </citation>
    <scope>NUCLEOTIDE SEQUENCE [LARGE SCALE GENOMIC DNA]</scope>
    <source>
        <strain evidence="2">ST1C</strain>
    </source>
</reference>
<evidence type="ECO:0000256" key="1">
    <source>
        <dbReference type="SAM" id="Coils"/>
    </source>
</evidence>
<feature type="coiled-coil region" evidence="1">
    <location>
        <begin position="255"/>
        <end position="314"/>
    </location>
</feature>
<dbReference type="Proteomes" id="UP000324800">
    <property type="component" value="Unassembled WGS sequence"/>
</dbReference>
<evidence type="ECO:0000313" key="3">
    <source>
        <dbReference type="Proteomes" id="UP000324800"/>
    </source>
</evidence>
<evidence type="ECO:0000313" key="2">
    <source>
        <dbReference type="EMBL" id="KAA6377649.1"/>
    </source>
</evidence>
<dbReference type="InterPro" id="IPR011989">
    <property type="entry name" value="ARM-like"/>
</dbReference>
<dbReference type="SUPFAM" id="SSF48371">
    <property type="entry name" value="ARM repeat"/>
    <property type="match status" value="1"/>
</dbReference>
<comment type="caution">
    <text evidence="2">The sequence shown here is derived from an EMBL/GenBank/DDBJ whole genome shotgun (WGS) entry which is preliminary data.</text>
</comment>
<gene>
    <name evidence="2" type="ORF">EZS28_026824</name>
</gene>
<proteinExistence type="predicted"/>
<dbReference type="EMBL" id="SNRW01009668">
    <property type="protein sequence ID" value="KAA6377649.1"/>
    <property type="molecule type" value="Genomic_DNA"/>
</dbReference>